<evidence type="ECO:0000256" key="3">
    <source>
        <dbReference type="ARBA" id="ARBA00022692"/>
    </source>
</evidence>
<dbReference type="STRING" id="225164.V4AFK4"/>
<dbReference type="AlphaFoldDB" id="V4AFK4"/>
<protein>
    <recommendedName>
        <fullName evidence="9">Transmembrane protein 151B</fullName>
    </recommendedName>
</protein>
<feature type="non-terminal residue" evidence="7">
    <location>
        <position position="335"/>
    </location>
</feature>
<evidence type="ECO:0000256" key="4">
    <source>
        <dbReference type="ARBA" id="ARBA00022989"/>
    </source>
</evidence>
<dbReference type="Pfam" id="PF14857">
    <property type="entry name" value="TMEM151"/>
    <property type="match status" value="1"/>
</dbReference>
<sequence length="335" mass="39142">QQRPIKQSFCGSLRRDAHWKCLILTLLICGCLASVAWCRLAVVETVVVDFYTLPSSYVDDKTSPCNDGYIYIPVAFVIMLYLVYLVECWHSHTRIELQYKVDINSVYDRVTSMKDAIPIIWWKAICYHYIRRTRQVTRYRNGDAFTSTQIYYERVNSCTAGSAFNFSQCGVKDISKKLCGLADYPATKIRFSKGFSFATIDAECEFEDQRAQFFQDYESRDDYMEGREGMDLLNVNFKEYMIAFADPDNLPWYVSHLIFWIASFCLLSWPLRVIIEFKTAHLHYHVHKLFGVNYVDTETMPRPISRYTINSTDLEMNIRNNNVMVPSYSEAILMD</sequence>
<evidence type="ECO:0000256" key="1">
    <source>
        <dbReference type="ARBA" id="ARBA00004141"/>
    </source>
</evidence>
<feature type="transmembrane region" description="Helical" evidence="6">
    <location>
        <begin position="68"/>
        <end position="86"/>
    </location>
</feature>
<feature type="transmembrane region" description="Helical" evidence="6">
    <location>
        <begin position="21"/>
        <end position="48"/>
    </location>
</feature>
<dbReference type="Proteomes" id="UP000030746">
    <property type="component" value="Unassembled WGS sequence"/>
</dbReference>
<evidence type="ECO:0000256" key="6">
    <source>
        <dbReference type="SAM" id="Phobius"/>
    </source>
</evidence>
<evidence type="ECO:0000256" key="2">
    <source>
        <dbReference type="ARBA" id="ARBA00009583"/>
    </source>
</evidence>
<dbReference type="InterPro" id="IPR026767">
    <property type="entry name" value="Tmem151"/>
</dbReference>
<keyword evidence="4 6" id="KW-1133">Transmembrane helix</keyword>
<reference evidence="7 8" key="1">
    <citation type="journal article" date="2013" name="Nature">
        <title>Insights into bilaterian evolution from three spiralian genomes.</title>
        <authorList>
            <person name="Simakov O."/>
            <person name="Marletaz F."/>
            <person name="Cho S.J."/>
            <person name="Edsinger-Gonzales E."/>
            <person name="Havlak P."/>
            <person name="Hellsten U."/>
            <person name="Kuo D.H."/>
            <person name="Larsson T."/>
            <person name="Lv J."/>
            <person name="Arendt D."/>
            <person name="Savage R."/>
            <person name="Osoegawa K."/>
            <person name="de Jong P."/>
            <person name="Grimwood J."/>
            <person name="Chapman J.A."/>
            <person name="Shapiro H."/>
            <person name="Aerts A."/>
            <person name="Otillar R.P."/>
            <person name="Terry A.Y."/>
            <person name="Boore J.L."/>
            <person name="Grigoriev I.V."/>
            <person name="Lindberg D.R."/>
            <person name="Seaver E.C."/>
            <person name="Weisblat D.A."/>
            <person name="Putnam N.H."/>
            <person name="Rokhsar D.S."/>
        </authorList>
    </citation>
    <scope>NUCLEOTIDE SEQUENCE [LARGE SCALE GENOMIC DNA]</scope>
</reference>
<dbReference type="EMBL" id="KB200129">
    <property type="protein sequence ID" value="ESP02814.1"/>
    <property type="molecule type" value="Genomic_DNA"/>
</dbReference>
<gene>
    <name evidence="7" type="ORF">LOTGIDRAFT_111142</name>
</gene>
<dbReference type="CTD" id="20230683"/>
<keyword evidence="3 6" id="KW-0812">Transmembrane</keyword>
<dbReference type="GO" id="GO:0016020">
    <property type="term" value="C:membrane"/>
    <property type="evidence" value="ECO:0007669"/>
    <property type="project" value="UniProtKB-SubCell"/>
</dbReference>
<dbReference type="PANTHER" id="PTHR31893">
    <property type="entry name" value="TRANSMEMBRANE PROTEIN 151 HOMOLOG"/>
    <property type="match status" value="1"/>
</dbReference>
<dbReference type="RefSeq" id="XP_009046284.1">
    <property type="nucleotide sequence ID" value="XM_009048036.1"/>
</dbReference>
<keyword evidence="5 6" id="KW-0472">Membrane</keyword>
<evidence type="ECO:0000256" key="5">
    <source>
        <dbReference type="ARBA" id="ARBA00023136"/>
    </source>
</evidence>
<evidence type="ECO:0008006" key="9">
    <source>
        <dbReference type="Google" id="ProtNLM"/>
    </source>
</evidence>
<evidence type="ECO:0000313" key="7">
    <source>
        <dbReference type="EMBL" id="ESP02814.1"/>
    </source>
</evidence>
<evidence type="ECO:0000313" key="8">
    <source>
        <dbReference type="Proteomes" id="UP000030746"/>
    </source>
</evidence>
<dbReference type="OMA" id="LMECWHS"/>
<comment type="similarity">
    <text evidence="2">Belongs to the TMEM151 family.</text>
</comment>
<dbReference type="KEGG" id="lgi:LOTGIDRAFT_111142"/>
<dbReference type="GeneID" id="20230683"/>
<dbReference type="PANTHER" id="PTHR31893:SF5">
    <property type="entry name" value="TRANSMEMBRANE PROTEIN 151 HOMOLOG"/>
    <property type="match status" value="1"/>
</dbReference>
<feature type="non-terminal residue" evidence="7">
    <location>
        <position position="1"/>
    </location>
</feature>
<proteinExistence type="inferred from homology"/>
<feature type="transmembrane region" description="Helical" evidence="6">
    <location>
        <begin position="250"/>
        <end position="271"/>
    </location>
</feature>
<comment type="subcellular location">
    <subcellularLocation>
        <location evidence="1">Membrane</location>
        <topology evidence="1">Multi-pass membrane protein</topology>
    </subcellularLocation>
</comment>
<accession>V4AFK4</accession>
<dbReference type="HOGENOM" id="CLU_023650_0_0_1"/>
<organism evidence="7 8">
    <name type="scientific">Lottia gigantea</name>
    <name type="common">Giant owl limpet</name>
    <dbReference type="NCBI Taxonomy" id="225164"/>
    <lineage>
        <taxon>Eukaryota</taxon>
        <taxon>Metazoa</taxon>
        <taxon>Spiralia</taxon>
        <taxon>Lophotrochozoa</taxon>
        <taxon>Mollusca</taxon>
        <taxon>Gastropoda</taxon>
        <taxon>Patellogastropoda</taxon>
        <taxon>Lottioidea</taxon>
        <taxon>Lottiidae</taxon>
        <taxon>Lottia</taxon>
    </lineage>
</organism>
<dbReference type="OrthoDB" id="190434at2759"/>
<name>V4AFK4_LOTGI</name>
<keyword evidence="8" id="KW-1185">Reference proteome</keyword>